<keyword evidence="5 7" id="KW-0418">Kinase</keyword>
<comment type="catalytic activity">
    <reaction evidence="7 10">
        <text>a 2'-deoxyribonucleoside 5'-diphosphate + ATP = a 2'-deoxyribonucleoside 5'-triphosphate + ADP</text>
        <dbReference type="Rhea" id="RHEA:44640"/>
        <dbReference type="ChEBI" id="CHEBI:30616"/>
        <dbReference type="ChEBI" id="CHEBI:61560"/>
        <dbReference type="ChEBI" id="CHEBI:73316"/>
        <dbReference type="ChEBI" id="CHEBI:456216"/>
        <dbReference type="EC" id="2.7.4.6"/>
    </reaction>
</comment>
<comment type="catalytic activity">
    <reaction evidence="7">
        <text>a ribonucleoside 5'-diphosphate + ATP = a ribonucleoside 5'-triphosphate + ADP</text>
        <dbReference type="Rhea" id="RHEA:18113"/>
        <dbReference type="ChEBI" id="CHEBI:30616"/>
        <dbReference type="ChEBI" id="CHEBI:57930"/>
        <dbReference type="ChEBI" id="CHEBI:61557"/>
        <dbReference type="ChEBI" id="CHEBI:456216"/>
        <dbReference type="EC" id="2.7.4.6"/>
    </reaction>
</comment>
<organism evidence="12 13">
    <name type="scientific">Thermosipho ferrireducens</name>
    <dbReference type="NCBI Taxonomy" id="2571116"/>
    <lineage>
        <taxon>Bacteria</taxon>
        <taxon>Thermotogati</taxon>
        <taxon>Thermotogota</taxon>
        <taxon>Thermotogae</taxon>
        <taxon>Thermotogales</taxon>
        <taxon>Fervidobacteriaceae</taxon>
        <taxon>Thermosipho</taxon>
    </lineage>
</organism>
<dbReference type="Proteomes" id="UP000671862">
    <property type="component" value="Chromosome"/>
</dbReference>
<feature type="binding site" evidence="7 8">
    <location>
        <position position="9"/>
    </location>
    <ligand>
        <name>ATP</name>
        <dbReference type="ChEBI" id="CHEBI:30616"/>
    </ligand>
</feature>
<evidence type="ECO:0000256" key="5">
    <source>
        <dbReference type="ARBA" id="ARBA00022777"/>
    </source>
</evidence>
<feature type="domain" description="Nucleoside diphosphate kinase-like" evidence="11">
    <location>
        <begin position="1"/>
        <end position="138"/>
    </location>
</feature>
<feature type="binding site" evidence="7 8">
    <location>
        <position position="57"/>
    </location>
    <ligand>
        <name>ATP</name>
        <dbReference type="ChEBI" id="CHEBI:30616"/>
    </ligand>
</feature>
<name>A0ABX7S8A5_9BACT</name>
<keyword evidence="7" id="KW-0460">Magnesium</keyword>
<evidence type="ECO:0000256" key="4">
    <source>
        <dbReference type="ARBA" id="ARBA00022741"/>
    </source>
</evidence>
<evidence type="ECO:0000256" key="3">
    <source>
        <dbReference type="ARBA" id="ARBA00022679"/>
    </source>
</evidence>
<dbReference type="NCBIfam" id="NF001908">
    <property type="entry name" value="PRK00668.1"/>
    <property type="match status" value="1"/>
</dbReference>
<dbReference type="PROSITE" id="PS00469">
    <property type="entry name" value="NDPK"/>
    <property type="match status" value="1"/>
</dbReference>
<evidence type="ECO:0000259" key="11">
    <source>
        <dbReference type="SMART" id="SM00562"/>
    </source>
</evidence>
<dbReference type="SMART" id="SM00562">
    <property type="entry name" value="NDK"/>
    <property type="match status" value="1"/>
</dbReference>
<evidence type="ECO:0000313" key="13">
    <source>
        <dbReference type="Proteomes" id="UP000671862"/>
    </source>
</evidence>
<evidence type="ECO:0000256" key="6">
    <source>
        <dbReference type="ARBA" id="ARBA00022840"/>
    </source>
</evidence>
<evidence type="ECO:0000256" key="9">
    <source>
        <dbReference type="RuleBase" id="RU004011"/>
    </source>
</evidence>
<comment type="subcellular location">
    <subcellularLocation>
        <location evidence="7">Cytoplasm</location>
    </subcellularLocation>
</comment>
<feature type="binding site" evidence="7 8">
    <location>
        <position position="102"/>
    </location>
    <ligand>
        <name>ATP</name>
        <dbReference type="ChEBI" id="CHEBI:30616"/>
    </ligand>
</feature>
<comment type="cofactor">
    <cofactor evidence="1 7">
        <name>Mg(2+)</name>
        <dbReference type="ChEBI" id="CHEBI:18420"/>
    </cofactor>
</comment>
<dbReference type="Gene3D" id="3.30.70.141">
    <property type="entry name" value="Nucleoside diphosphate kinase-like domain"/>
    <property type="match status" value="1"/>
</dbReference>
<dbReference type="InterPro" id="IPR023005">
    <property type="entry name" value="Nucleoside_diP_kinase_AS"/>
</dbReference>
<dbReference type="RefSeq" id="WP_207567533.1">
    <property type="nucleotide sequence ID" value="NZ_CP071446.1"/>
</dbReference>
<keyword evidence="7" id="KW-0479">Metal-binding</keyword>
<comment type="function">
    <text evidence="7">Major role in the synthesis of nucleoside triphosphates other than ATP. The ATP gamma phosphate is transferred to the NDP beta phosphate via a ping-pong mechanism, using a phosphorylated active-site intermediate.</text>
</comment>
<dbReference type="HAMAP" id="MF_00451">
    <property type="entry name" value="NDP_kinase"/>
    <property type="match status" value="1"/>
</dbReference>
<feature type="binding site" evidence="7 8">
    <location>
        <position position="112"/>
    </location>
    <ligand>
        <name>ATP</name>
        <dbReference type="ChEBI" id="CHEBI:30616"/>
    </ligand>
</feature>
<keyword evidence="6 7" id="KW-0067">ATP-binding</keyword>
<dbReference type="CDD" id="cd04413">
    <property type="entry name" value="NDPk_I"/>
    <property type="match status" value="1"/>
</dbReference>
<evidence type="ECO:0000256" key="8">
    <source>
        <dbReference type="PROSITE-ProRule" id="PRU00706"/>
    </source>
</evidence>
<feature type="active site" description="Pros-phosphohistidine intermediate" evidence="7 8">
    <location>
        <position position="115"/>
    </location>
</feature>
<gene>
    <name evidence="7 12" type="primary">ndk</name>
    <name evidence="12" type="ORF">JYK00_04730</name>
</gene>
<feature type="binding site" evidence="7 8">
    <location>
        <position position="91"/>
    </location>
    <ligand>
        <name>ATP</name>
        <dbReference type="ChEBI" id="CHEBI:30616"/>
    </ligand>
</feature>
<dbReference type="PRINTS" id="PR01243">
    <property type="entry name" value="NUCDPKINASE"/>
</dbReference>
<evidence type="ECO:0000256" key="1">
    <source>
        <dbReference type="ARBA" id="ARBA00001946"/>
    </source>
</evidence>
<keyword evidence="4 7" id="KW-0547">Nucleotide-binding</keyword>
<dbReference type="InterPro" id="IPR034907">
    <property type="entry name" value="NDK-like_dom"/>
</dbReference>
<accession>A0ABX7S8A5</accession>
<evidence type="ECO:0000256" key="7">
    <source>
        <dbReference type="HAMAP-Rule" id="MF_00451"/>
    </source>
</evidence>
<dbReference type="PROSITE" id="PS51374">
    <property type="entry name" value="NDPK_LIKE"/>
    <property type="match status" value="1"/>
</dbReference>
<protein>
    <recommendedName>
        <fullName evidence="7 10">Nucleoside diphosphate kinase</fullName>
        <shortName evidence="7">NDK</shortName>
        <shortName evidence="7">NDP kinase</shortName>
        <ecNumber evidence="7 10">2.7.4.6</ecNumber>
    </recommendedName>
    <alternativeName>
        <fullName evidence="7">Nucleoside-2-P kinase</fullName>
    </alternativeName>
</protein>
<proteinExistence type="inferred from homology"/>
<dbReference type="Pfam" id="PF00334">
    <property type="entry name" value="NDK"/>
    <property type="match status" value="1"/>
</dbReference>
<sequence length="147" mass="17128">MERTFVFLKPNAVRRGLIGEIIKRFEQRGIKIIALKMMWLTEEQAERLYEMHKGKSFYEELVEFVTSGPVVAMILEAPRVIEMVRHIIGNTDPLKAEAGTVRGEFALTITKNLIHASDSKENFERESRIFFEDTEKVDYYLDVQDDI</sequence>
<dbReference type="EMBL" id="CP071446">
    <property type="protein sequence ID" value="QTA38816.1"/>
    <property type="molecule type" value="Genomic_DNA"/>
</dbReference>
<dbReference type="PANTHER" id="PTHR11349">
    <property type="entry name" value="NUCLEOSIDE DIPHOSPHATE KINASE"/>
    <property type="match status" value="1"/>
</dbReference>
<evidence type="ECO:0000313" key="12">
    <source>
        <dbReference type="EMBL" id="QTA38816.1"/>
    </source>
</evidence>
<dbReference type="InterPro" id="IPR001564">
    <property type="entry name" value="Nucleoside_diP_kinase"/>
</dbReference>
<keyword evidence="3 7" id="KW-0808">Transferase</keyword>
<keyword evidence="7" id="KW-0963">Cytoplasm</keyword>
<keyword evidence="7" id="KW-0546">Nucleotide metabolism</keyword>
<dbReference type="EC" id="2.7.4.6" evidence="7 10"/>
<evidence type="ECO:0000256" key="2">
    <source>
        <dbReference type="ARBA" id="ARBA00008142"/>
    </source>
</evidence>
<comment type="similarity">
    <text evidence="2 7 8 9">Belongs to the NDK family.</text>
</comment>
<keyword evidence="13" id="KW-1185">Reference proteome</keyword>
<keyword evidence="7" id="KW-0597">Phosphoprotein</keyword>
<dbReference type="SUPFAM" id="SSF54919">
    <property type="entry name" value="Nucleoside diphosphate kinase, NDK"/>
    <property type="match status" value="1"/>
</dbReference>
<feature type="binding site" evidence="7 8">
    <location>
        <position position="85"/>
    </location>
    <ligand>
        <name>ATP</name>
        <dbReference type="ChEBI" id="CHEBI:30616"/>
    </ligand>
</feature>
<dbReference type="InterPro" id="IPR036850">
    <property type="entry name" value="NDK-like_dom_sf"/>
</dbReference>
<comment type="subunit">
    <text evidence="7">Homotetramer.</text>
</comment>
<evidence type="ECO:0000256" key="10">
    <source>
        <dbReference type="RuleBase" id="RU004013"/>
    </source>
</evidence>
<reference evidence="12 13" key="1">
    <citation type="submission" date="2021-03" db="EMBL/GenBank/DDBJ databases">
        <title>Thermosipho ferrireducens sp.nov., an anaerobic thermophilic iron-reducing bacterium isolated from a deep-sea hydrothermal sulfide deposits.</title>
        <authorList>
            <person name="Zeng X."/>
            <person name="Chen Y."/>
            <person name="Shao Z."/>
        </authorList>
    </citation>
    <scope>NUCLEOTIDE SEQUENCE [LARGE SCALE GENOMIC DNA]</scope>
    <source>
        <strain evidence="12 13">JL129W03</strain>
    </source>
</reference>
<dbReference type="GO" id="GO:0004550">
    <property type="term" value="F:nucleoside diphosphate kinase activity"/>
    <property type="evidence" value="ECO:0007669"/>
    <property type="project" value="UniProtKB-EC"/>
</dbReference>